<proteinExistence type="inferred from homology"/>
<protein>
    <submittedName>
        <fullName evidence="12">Cytochrome</fullName>
    </submittedName>
</protein>
<dbReference type="PROSITE" id="PS00086">
    <property type="entry name" value="CYTOCHROME_P450"/>
    <property type="match status" value="1"/>
</dbReference>
<accession>A0AAW2IVH8</accession>
<feature type="transmembrane region" description="Helical" evidence="11">
    <location>
        <begin position="25"/>
        <end position="44"/>
    </location>
</feature>
<dbReference type="InterPro" id="IPR017972">
    <property type="entry name" value="Cyt_P450_CS"/>
</dbReference>
<dbReference type="CDD" id="cd11072">
    <property type="entry name" value="CYP71-like"/>
    <property type="match status" value="1"/>
</dbReference>
<dbReference type="FunFam" id="1.10.630.10:FF:000011">
    <property type="entry name" value="Cytochrome P450 83B1"/>
    <property type="match status" value="1"/>
</dbReference>
<comment type="cofactor">
    <cofactor evidence="1 9">
        <name>heme</name>
        <dbReference type="ChEBI" id="CHEBI:30413"/>
    </cofactor>
</comment>
<keyword evidence="7 9" id="KW-0408">Iron</keyword>
<dbReference type="InterPro" id="IPR002401">
    <property type="entry name" value="Cyt_P450_E_grp-I"/>
</dbReference>
<evidence type="ECO:0000256" key="8">
    <source>
        <dbReference type="ARBA" id="ARBA00023033"/>
    </source>
</evidence>
<evidence type="ECO:0000256" key="11">
    <source>
        <dbReference type="SAM" id="Phobius"/>
    </source>
</evidence>
<evidence type="ECO:0000256" key="5">
    <source>
        <dbReference type="ARBA" id="ARBA00022723"/>
    </source>
</evidence>
<dbReference type="GO" id="GO:0005506">
    <property type="term" value="F:iron ion binding"/>
    <property type="evidence" value="ECO:0007669"/>
    <property type="project" value="InterPro"/>
</dbReference>
<dbReference type="GO" id="GO:0016705">
    <property type="term" value="F:oxidoreductase activity, acting on paired donors, with incorporation or reduction of molecular oxygen"/>
    <property type="evidence" value="ECO:0007669"/>
    <property type="project" value="InterPro"/>
</dbReference>
<keyword evidence="11" id="KW-0472">Membrane</keyword>
<name>A0AAW2IVH8_9LAMI</name>
<keyword evidence="11" id="KW-1133">Transmembrane helix</keyword>
<keyword evidence="6 10" id="KW-0560">Oxidoreductase</keyword>
<evidence type="ECO:0000256" key="1">
    <source>
        <dbReference type="ARBA" id="ARBA00001971"/>
    </source>
</evidence>
<dbReference type="GO" id="GO:0016020">
    <property type="term" value="C:membrane"/>
    <property type="evidence" value="ECO:0007669"/>
    <property type="project" value="UniProtKB-SubCell"/>
</dbReference>
<dbReference type="AlphaFoldDB" id="A0AAW2IVH8"/>
<organism evidence="12">
    <name type="scientific">Sesamum angustifolium</name>
    <dbReference type="NCBI Taxonomy" id="2727405"/>
    <lineage>
        <taxon>Eukaryota</taxon>
        <taxon>Viridiplantae</taxon>
        <taxon>Streptophyta</taxon>
        <taxon>Embryophyta</taxon>
        <taxon>Tracheophyta</taxon>
        <taxon>Spermatophyta</taxon>
        <taxon>Magnoliopsida</taxon>
        <taxon>eudicotyledons</taxon>
        <taxon>Gunneridae</taxon>
        <taxon>Pentapetalae</taxon>
        <taxon>asterids</taxon>
        <taxon>lamiids</taxon>
        <taxon>Lamiales</taxon>
        <taxon>Pedaliaceae</taxon>
        <taxon>Sesamum</taxon>
    </lineage>
</organism>
<comment type="similarity">
    <text evidence="3 10">Belongs to the cytochrome P450 family.</text>
</comment>
<comment type="caution">
    <text evidence="12">The sequence shown here is derived from an EMBL/GenBank/DDBJ whole genome shotgun (WGS) entry which is preliminary data.</text>
</comment>
<comment type="subcellular location">
    <subcellularLocation>
        <location evidence="2">Membrane</location>
        <topology evidence="2">Single-pass membrane protein</topology>
    </subcellularLocation>
</comment>
<dbReference type="SUPFAM" id="SSF48264">
    <property type="entry name" value="Cytochrome P450"/>
    <property type="match status" value="1"/>
</dbReference>
<dbReference type="GO" id="GO:0020037">
    <property type="term" value="F:heme binding"/>
    <property type="evidence" value="ECO:0007669"/>
    <property type="project" value="InterPro"/>
</dbReference>
<reference evidence="12" key="2">
    <citation type="journal article" date="2024" name="Plant">
        <title>Genomic evolution and insights into agronomic trait innovations of Sesamum species.</title>
        <authorList>
            <person name="Miao H."/>
            <person name="Wang L."/>
            <person name="Qu L."/>
            <person name="Liu H."/>
            <person name="Sun Y."/>
            <person name="Le M."/>
            <person name="Wang Q."/>
            <person name="Wei S."/>
            <person name="Zheng Y."/>
            <person name="Lin W."/>
            <person name="Duan Y."/>
            <person name="Cao H."/>
            <person name="Xiong S."/>
            <person name="Wang X."/>
            <person name="Wei L."/>
            <person name="Li C."/>
            <person name="Ma Q."/>
            <person name="Ju M."/>
            <person name="Zhao R."/>
            <person name="Li G."/>
            <person name="Mu C."/>
            <person name="Tian Q."/>
            <person name="Mei H."/>
            <person name="Zhang T."/>
            <person name="Gao T."/>
            <person name="Zhang H."/>
        </authorList>
    </citation>
    <scope>NUCLEOTIDE SEQUENCE</scope>
    <source>
        <strain evidence="12">G01</strain>
    </source>
</reference>
<dbReference type="Gene3D" id="1.10.630.10">
    <property type="entry name" value="Cytochrome P450"/>
    <property type="match status" value="1"/>
</dbReference>
<dbReference type="PRINTS" id="PR00463">
    <property type="entry name" value="EP450I"/>
</dbReference>
<dbReference type="GO" id="GO:0004497">
    <property type="term" value="F:monooxygenase activity"/>
    <property type="evidence" value="ECO:0007669"/>
    <property type="project" value="UniProtKB-KW"/>
</dbReference>
<evidence type="ECO:0000256" key="9">
    <source>
        <dbReference type="PIRSR" id="PIRSR602401-1"/>
    </source>
</evidence>
<keyword evidence="11" id="KW-0812">Transmembrane</keyword>
<evidence type="ECO:0000313" key="12">
    <source>
        <dbReference type="EMBL" id="KAL0286319.1"/>
    </source>
</evidence>
<dbReference type="EMBL" id="JACGWK010001543">
    <property type="protein sequence ID" value="KAL0286319.1"/>
    <property type="molecule type" value="Genomic_DNA"/>
</dbReference>
<sequence length="526" mass="59672">MQFLSLKQNQRTCKDKRSSFQVDEFLMHPFLFYLLGLISLYFIAKWLHKPRKKLPASPPKLPILGNLHQLSALTHRSLQSLGRKYGPLMLLHFGSRPVIIVQSADAASEIMKTNDLIFADKPGTRTTRRLFYDMKDISVAPYGEYWRKLKSVCILQLLSSKRVQSFNFIREEETAVLVKKIKSHCQSGSPVNLSELFTSLTNDVICRAAFGRKYSDREDGKKFLMLLMEELQLVGSVSIGEFIPCLSWINRVNGFDNRVDKVADEVDAFLEMVIQEHLNEELQSCGAADQDESTENFVAILLKIYKDNNTGVSIDKDSIKAIILDILAGGTDTTSAALEWGMTELLRHPVALKNLQNELRGILKDKQDITENVLSKMNYLKAVVKETLRLHPPITFVVREAREDVKVMGYDIGARTMVITNIWAIGRDPASWDEPEKFKPERFLTCSVDFKGLDFQLIPFGAGRRGCPGTAFAMASVELVLANLVQKFEWELPKGMELEDLDMEEQPGVTIHRKNPLFAVATHCYF</sequence>
<keyword evidence="4 9" id="KW-0349">Heme</keyword>
<evidence type="ECO:0000256" key="3">
    <source>
        <dbReference type="ARBA" id="ARBA00010617"/>
    </source>
</evidence>
<reference evidence="12" key="1">
    <citation type="submission" date="2020-06" db="EMBL/GenBank/DDBJ databases">
        <authorList>
            <person name="Li T."/>
            <person name="Hu X."/>
            <person name="Zhang T."/>
            <person name="Song X."/>
            <person name="Zhang H."/>
            <person name="Dai N."/>
            <person name="Sheng W."/>
            <person name="Hou X."/>
            <person name="Wei L."/>
        </authorList>
    </citation>
    <scope>NUCLEOTIDE SEQUENCE</scope>
    <source>
        <strain evidence="12">G01</strain>
        <tissue evidence="12">Leaf</tissue>
    </source>
</reference>
<dbReference type="PANTHER" id="PTHR47955:SF15">
    <property type="entry name" value="CYTOCHROME P450 71A2-LIKE"/>
    <property type="match status" value="1"/>
</dbReference>
<dbReference type="Pfam" id="PF00067">
    <property type="entry name" value="p450"/>
    <property type="match status" value="1"/>
</dbReference>
<dbReference type="PRINTS" id="PR00385">
    <property type="entry name" value="P450"/>
</dbReference>
<keyword evidence="5 9" id="KW-0479">Metal-binding</keyword>
<evidence type="ECO:0000256" key="6">
    <source>
        <dbReference type="ARBA" id="ARBA00023002"/>
    </source>
</evidence>
<evidence type="ECO:0000256" key="10">
    <source>
        <dbReference type="RuleBase" id="RU000461"/>
    </source>
</evidence>
<dbReference type="PANTHER" id="PTHR47955">
    <property type="entry name" value="CYTOCHROME P450 FAMILY 71 PROTEIN"/>
    <property type="match status" value="1"/>
</dbReference>
<dbReference type="InterPro" id="IPR036396">
    <property type="entry name" value="Cyt_P450_sf"/>
</dbReference>
<feature type="binding site" description="axial binding residue" evidence="9">
    <location>
        <position position="467"/>
    </location>
    <ligand>
        <name>heme</name>
        <dbReference type="ChEBI" id="CHEBI:30413"/>
    </ligand>
    <ligandPart>
        <name>Fe</name>
        <dbReference type="ChEBI" id="CHEBI:18248"/>
    </ligandPart>
</feature>
<keyword evidence="8 10" id="KW-0503">Monooxygenase</keyword>
<evidence type="ECO:0000256" key="2">
    <source>
        <dbReference type="ARBA" id="ARBA00004167"/>
    </source>
</evidence>
<gene>
    <name evidence="12" type="ORF">Sangu_2739500</name>
</gene>
<evidence type="ECO:0000256" key="4">
    <source>
        <dbReference type="ARBA" id="ARBA00022617"/>
    </source>
</evidence>
<evidence type="ECO:0000256" key="7">
    <source>
        <dbReference type="ARBA" id="ARBA00023004"/>
    </source>
</evidence>
<dbReference type="InterPro" id="IPR001128">
    <property type="entry name" value="Cyt_P450"/>
</dbReference>